<accession>A0A1W2FZP2</accession>
<keyword evidence="3" id="KW-1185">Reference proteome</keyword>
<name>A0A1W2FZP2_KIBAR</name>
<evidence type="ECO:0000256" key="1">
    <source>
        <dbReference type="SAM" id="MobiDB-lite"/>
    </source>
</evidence>
<proteinExistence type="predicted"/>
<organism evidence="2 3">
    <name type="scientific">Kibdelosporangium aridum</name>
    <dbReference type="NCBI Taxonomy" id="2030"/>
    <lineage>
        <taxon>Bacteria</taxon>
        <taxon>Bacillati</taxon>
        <taxon>Actinomycetota</taxon>
        <taxon>Actinomycetes</taxon>
        <taxon>Pseudonocardiales</taxon>
        <taxon>Pseudonocardiaceae</taxon>
        <taxon>Kibdelosporangium</taxon>
    </lineage>
</organism>
<evidence type="ECO:0000313" key="2">
    <source>
        <dbReference type="EMBL" id="SMD27254.1"/>
    </source>
</evidence>
<sequence length="68" mass="7627">MTAVAITLLTATEDPRLAPSPMRRSSSEMRPRYGSPLPPNKSRRGKCSNISRMGATVRMTRLIRRVNK</sequence>
<dbReference type="Proteomes" id="UP000192674">
    <property type="component" value="Unassembled WGS sequence"/>
</dbReference>
<evidence type="ECO:0000313" key="3">
    <source>
        <dbReference type="Proteomes" id="UP000192674"/>
    </source>
</evidence>
<reference evidence="2 3" key="1">
    <citation type="submission" date="2017-04" db="EMBL/GenBank/DDBJ databases">
        <authorList>
            <person name="Afonso C.L."/>
            <person name="Miller P.J."/>
            <person name="Scott M.A."/>
            <person name="Spackman E."/>
            <person name="Goraichik I."/>
            <person name="Dimitrov K.M."/>
            <person name="Suarez D.L."/>
            <person name="Swayne D.E."/>
        </authorList>
    </citation>
    <scope>NUCLEOTIDE SEQUENCE [LARGE SCALE GENOMIC DNA]</scope>
    <source>
        <strain evidence="2 3">DSM 43828</strain>
    </source>
</reference>
<dbReference type="AlphaFoldDB" id="A0A1W2FZP2"/>
<gene>
    <name evidence="2" type="ORF">SAMN05661093_10857</name>
</gene>
<protein>
    <submittedName>
        <fullName evidence="2">Uncharacterized protein</fullName>
    </submittedName>
</protein>
<dbReference type="EMBL" id="FWXV01000022">
    <property type="protein sequence ID" value="SMD27254.1"/>
    <property type="molecule type" value="Genomic_DNA"/>
</dbReference>
<feature type="region of interest" description="Disordered" evidence="1">
    <location>
        <begin position="9"/>
        <end position="48"/>
    </location>
</feature>